<evidence type="ECO:0000256" key="5">
    <source>
        <dbReference type="ARBA" id="ARBA00023098"/>
    </source>
</evidence>
<evidence type="ECO:0000256" key="7">
    <source>
        <dbReference type="ARBA" id="ARBA00023264"/>
    </source>
</evidence>
<evidence type="ECO:0000256" key="4">
    <source>
        <dbReference type="ARBA" id="ARBA00022679"/>
    </source>
</evidence>
<evidence type="ECO:0000313" key="11">
    <source>
        <dbReference type="EMBL" id="CEA02387.1"/>
    </source>
</evidence>
<dbReference type="InterPro" id="IPR003664">
    <property type="entry name" value="FA_synthesis"/>
</dbReference>
<dbReference type="GO" id="GO:0006633">
    <property type="term" value="P:fatty acid biosynthetic process"/>
    <property type="evidence" value="ECO:0007669"/>
    <property type="project" value="UniProtKB-UniRule"/>
</dbReference>
<evidence type="ECO:0000256" key="9">
    <source>
        <dbReference type="ARBA" id="ARBA00046608"/>
    </source>
</evidence>
<keyword evidence="11" id="KW-0012">Acyltransferase</keyword>
<name>A0A078MAD6_9STAP</name>
<comment type="subcellular location">
    <subcellularLocation>
        <location evidence="10">Cytoplasm</location>
    </subcellularLocation>
    <text evidence="10">Associated with the membrane possibly through PlsY.</text>
</comment>
<dbReference type="Gene3D" id="3.40.718.10">
    <property type="entry name" value="Isopropylmalate Dehydrogenase"/>
    <property type="match status" value="1"/>
</dbReference>
<dbReference type="PANTHER" id="PTHR30100:SF1">
    <property type="entry name" value="PHOSPHATE ACYLTRANSFERASE"/>
    <property type="match status" value="1"/>
</dbReference>
<evidence type="ECO:0000256" key="1">
    <source>
        <dbReference type="ARBA" id="ARBA00001232"/>
    </source>
</evidence>
<keyword evidence="5 10" id="KW-0443">Lipid metabolism</keyword>
<dbReference type="STRING" id="1461582.BN1048_01695"/>
<dbReference type="Pfam" id="PF02504">
    <property type="entry name" value="FA_synthesis"/>
    <property type="match status" value="1"/>
</dbReference>
<dbReference type="UniPathway" id="UPA00085"/>
<dbReference type="GO" id="GO:0043811">
    <property type="term" value="F:phosphate:acyl-[acyl carrier protein] acyltransferase activity"/>
    <property type="evidence" value="ECO:0007669"/>
    <property type="project" value="UniProtKB-UniRule"/>
</dbReference>
<dbReference type="EMBL" id="CCSE01000001">
    <property type="protein sequence ID" value="CEA02387.1"/>
    <property type="molecule type" value="Genomic_DNA"/>
</dbReference>
<dbReference type="RefSeq" id="WP_035810241.1">
    <property type="nucleotide sequence ID" value="NZ_CCSE01000001.1"/>
</dbReference>
<dbReference type="Proteomes" id="UP000044136">
    <property type="component" value="Unassembled WGS sequence"/>
</dbReference>
<keyword evidence="2 10" id="KW-0963">Cytoplasm</keyword>
<comment type="similarity">
    <text evidence="10">Belongs to the PlsX family.</text>
</comment>
<evidence type="ECO:0000256" key="3">
    <source>
        <dbReference type="ARBA" id="ARBA00022516"/>
    </source>
</evidence>
<sequence>MIKIAIDCMRGDFGPEITVAGVCNALAENDNLHVMLYGNPSMIEPEITAGTDRNRVEIFASEDEITNTDHPLKSIKRKPESALVQALKAVANDEADAFVSAGSSGAIFAGSLSIVGKLPGIKRPASVGFMPTMSKTSPHCLMIDTGANIAAKPEHLAQYGRLGTVLARQMMNVENPTIGLLNIGEEDSKGNEFTKETFQLLSEDETINFRGNVEPHTIMQGSHHILLTDGFTGNIMLKSMEGMAAGILNELLENINTDGALSKESLHIIEKSVHAGINRYTNVDAGGGFVLGVQKPVVITHGAAGSTMFKNSIQLAVSLKESDAFASLNE</sequence>
<keyword evidence="12" id="KW-1185">Reference proteome</keyword>
<evidence type="ECO:0000256" key="6">
    <source>
        <dbReference type="ARBA" id="ARBA00023209"/>
    </source>
</evidence>
<keyword evidence="7 10" id="KW-1208">Phospholipid metabolism</keyword>
<accession>A0A078MAD6</accession>
<dbReference type="InterPro" id="IPR012281">
    <property type="entry name" value="Phospholipid_synth_PlsX-like"/>
</dbReference>
<dbReference type="GO" id="GO:0005737">
    <property type="term" value="C:cytoplasm"/>
    <property type="evidence" value="ECO:0007669"/>
    <property type="project" value="UniProtKB-SubCell"/>
</dbReference>
<gene>
    <name evidence="11" type="primary">plsX_2</name>
    <name evidence="10" type="synonym">plsX</name>
    <name evidence="11" type="ORF">BN1048_01695</name>
</gene>
<dbReference type="OrthoDB" id="9806408at2"/>
<dbReference type="SUPFAM" id="SSF53659">
    <property type="entry name" value="Isocitrate/Isopropylmalate dehydrogenase-like"/>
    <property type="match status" value="1"/>
</dbReference>
<dbReference type="PANTHER" id="PTHR30100">
    <property type="entry name" value="FATTY ACID/PHOSPHOLIPID SYNTHESIS PROTEIN PLSX"/>
    <property type="match status" value="1"/>
</dbReference>
<dbReference type="GO" id="GO:0008654">
    <property type="term" value="P:phospholipid biosynthetic process"/>
    <property type="evidence" value="ECO:0007669"/>
    <property type="project" value="UniProtKB-KW"/>
</dbReference>
<evidence type="ECO:0000313" key="12">
    <source>
        <dbReference type="Proteomes" id="UP000044136"/>
    </source>
</evidence>
<evidence type="ECO:0000256" key="8">
    <source>
        <dbReference type="ARBA" id="ARBA00024069"/>
    </source>
</evidence>
<evidence type="ECO:0000256" key="10">
    <source>
        <dbReference type="HAMAP-Rule" id="MF_00019"/>
    </source>
</evidence>
<organism evidence="11 12">
    <name type="scientific">Jeotgalicoccus saudimassiliensis</name>
    <dbReference type="NCBI Taxonomy" id="1461582"/>
    <lineage>
        <taxon>Bacteria</taxon>
        <taxon>Bacillati</taxon>
        <taxon>Bacillota</taxon>
        <taxon>Bacilli</taxon>
        <taxon>Bacillales</taxon>
        <taxon>Staphylococcaceae</taxon>
        <taxon>Jeotgalicoccus</taxon>
    </lineage>
</organism>
<reference evidence="11 12" key="1">
    <citation type="submission" date="2014-07" db="EMBL/GenBank/DDBJ databases">
        <authorList>
            <person name="Urmite Genomes Urmite Genomes"/>
        </authorList>
    </citation>
    <scope>NUCLEOTIDE SEQUENCE [LARGE SCALE GENOMIC DNA]</scope>
    <source>
        <strain evidence="11 12">13MG44_air</strain>
    </source>
</reference>
<evidence type="ECO:0000256" key="2">
    <source>
        <dbReference type="ARBA" id="ARBA00022490"/>
    </source>
</evidence>
<keyword evidence="6 10" id="KW-0594">Phospholipid biosynthesis</keyword>
<dbReference type="HOGENOM" id="CLU_039379_1_1_9"/>
<dbReference type="NCBIfam" id="TIGR00182">
    <property type="entry name" value="plsX"/>
    <property type="match status" value="1"/>
</dbReference>
<comment type="pathway">
    <text evidence="10">Lipid metabolism; phospholipid metabolism.</text>
</comment>
<dbReference type="EC" id="2.3.1.274" evidence="8 10"/>
<keyword evidence="3 10" id="KW-0444">Lipid biosynthesis</keyword>
<comment type="catalytic activity">
    <reaction evidence="1 10">
        <text>a fatty acyl-[ACP] + phosphate = an acyl phosphate + holo-[ACP]</text>
        <dbReference type="Rhea" id="RHEA:42292"/>
        <dbReference type="Rhea" id="RHEA-COMP:9685"/>
        <dbReference type="Rhea" id="RHEA-COMP:14125"/>
        <dbReference type="ChEBI" id="CHEBI:43474"/>
        <dbReference type="ChEBI" id="CHEBI:59918"/>
        <dbReference type="ChEBI" id="CHEBI:64479"/>
        <dbReference type="ChEBI" id="CHEBI:138651"/>
        <dbReference type="EC" id="2.3.1.274"/>
    </reaction>
</comment>
<dbReference type="PIRSF" id="PIRSF002465">
    <property type="entry name" value="Phsphlp_syn_PlsX"/>
    <property type="match status" value="1"/>
</dbReference>
<dbReference type="eggNOG" id="COG0416">
    <property type="taxonomic scope" value="Bacteria"/>
</dbReference>
<comment type="function">
    <text evidence="10">Catalyzes the reversible formation of acyl-phosphate (acyl-PO(4)) from acyl-[acyl-carrier-protein] (acyl-ACP). This enzyme utilizes acyl-ACP as fatty acyl donor, but not acyl-CoA.</text>
</comment>
<comment type="subunit">
    <text evidence="9 10">Homodimer. Probably interacts with PlsY.</text>
</comment>
<dbReference type="HAMAP" id="MF_00019">
    <property type="entry name" value="PlsX"/>
    <property type="match status" value="1"/>
</dbReference>
<protein>
    <recommendedName>
        <fullName evidence="8 10">Phosphate acyltransferase</fullName>
        <ecNumber evidence="8 10">2.3.1.274</ecNumber>
    </recommendedName>
    <alternativeName>
        <fullName evidence="10">Acyl-ACP phosphotransacylase</fullName>
    </alternativeName>
    <alternativeName>
        <fullName evidence="10">Acyl-[acyl-carrier-protein]--phosphate acyltransferase</fullName>
    </alternativeName>
    <alternativeName>
        <fullName evidence="10">Phosphate-acyl-ACP acyltransferase</fullName>
    </alternativeName>
</protein>
<proteinExistence type="inferred from homology"/>
<dbReference type="AlphaFoldDB" id="A0A078MAD6"/>
<keyword evidence="4 10" id="KW-0808">Transferase</keyword>